<organism evidence="1">
    <name type="scientific">marine sediment metagenome</name>
    <dbReference type="NCBI Taxonomy" id="412755"/>
    <lineage>
        <taxon>unclassified sequences</taxon>
        <taxon>metagenomes</taxon>
        <taxon>ecological metagenomes</taxon>
    </lineage>
</organism>
<gene>
    <name evidence="1" type="ORF">LCGC14_0384390</name>
</gene>
<sequence length="105" mass="12222">MAEGMQPFNTILFDMATEHRKIVHGAFYQAIREITGRKPSQVEMARFAGIDTPDHMNWADYVYKGTVILRVFVPEITRNPFTGKVMKVHQKIHEVWRTGGQHRRP</sequence>
<name>A0A0F9T1A8_9ZZZZ</name>
<evidence type="ECO:0000313" key="1">
    <source>
        <dbReference type="EMBL" id="KKN75065.1"/>
    </source>
</evidence>
<dbReference type="EMBL" id="LAZR01000316">
    <property type="protein sequence ID" value="KKN75065.1"/>
    <property type="molecule type" value="Genomic_DNA"/>
</dbReference>
<dbReference type="AlphaFoldDB" id="A0A0F9T1A8"/>
<proteinExistence type="predicted"/>
<comment type="caution">
    <text evidence="1">The sequence shown here is derived from an EMBL/GenBank/DDBJ whole genome shotgun (WGS) entry which is preliminary data.</text>
</comment>
<reference evidence="1" key="1">
    <citation type="journal article" date="2015" name="Nature">
        <title>Complex archaea that bridge the gap between prokaryotes and eukaryotes.</title>
        <authorList>
            <person name="Spang A."/>
            <person name="Saw J.H."/>
            <person name="Jorgensen S.L."/>
            <person name="Zaremba-Niedzwiedzka K."/>
            <person name="Martijn J."/>
            <person name="Lind A.E."/>
            <person name="van Eijk R."/>
            <person name="Schleper C."/>
            <person name="Guy L."/>
            <person name="Ettema T.J."/>
        </authorList>
    </citation>
    <scope>NUCLEOTIDE SEQUENCE</scope>
</reference>
<protein>
    <submittedName>
        <fullName evidence="1">Uncharacterized protein</fullName>
    </submittedName>
</protein>
<accession>A0A0F9T1A8</accession>